<evidence type="ECO:0000313" key="2">
    <source>
        <dbReference type="Proteomes" id="UP000814128"/>
    </source>
</evidence>
<keyword evidence="2" id="KW-1185">Reference proteome</keyword>
<accession>A0ACB8QSW6</accession>
<protein>
    <submittedName>
        <fullName evidence="1">Uncharacterized protein</fullName>
    </submittedName>
</protein>
<gene>
    <name evidence="1" type="ORF">K488DRAFT_44429</name>
</gene>
<comment type="caution">
    <text evidence="1">The sequence shown here is derived from an EMBL/GenBank/DDBJ whole genome shotgun (WGS) entry which is preliminary data.</text>
</comment>
<dbReference type="Proteomes" id="UP000814128">
    <property type="component" value="Unassembled WGS sequence"/>
</dbReference>
<sequence>MAPSVQGAIGGFVGSVSHIGSDIVQAVFTLFGAFLAFGQALMTAALQAGQAVLKLGTDLFQSVAGFVFANFFVLMIIGGGYYLYTTRSQGKGKSTRRTK</sequence>
<dbReference type="EMBL" id="MU273492">
    <property type="protein sequence ID" value="KAI0034924.1"/>
    <property type="molecule type" value="Genomic_DNA"/>
</dbReference>
<evidence type="ECO:0000313" key="1">
    <source>
        <dbReference type="EMBL" id="KAI0034924.1"/>
    </source>
</evidence>
<reference evidence="1" key="1">
    <citation type="submission" date="2021-02" db="EMBL/GenBank/DDBJ databases">
        <authorList>
            <consortium name="DOE Joint Genome Institute"/>
            <person name="Ahrendt S."/>
            <person name="Looney B.P."/>
            <person name="Miyauchi S."/>
            <person name="Morin E."/>
            <person name="Drula E."/>
            <person name="Courty P.E."/>
            <person name="Chicoki N."/>
            <person name="Fauchery L."/>
            <person name="Kohler A."/>
            <person name="Kuo A."/>
            <person name="Labutti K."/>
            <person name="Pangilinan J."/>
            <person name="Lipzen A."/>
            <person name="Riley R."/>
            <person name="Andreopoulos W."/>
            <person name="He G."/>
            <person name="Johnson J."/>
            <person name="Barry K.W."/>
            <person name="Grigoriev I.V."/>
            <person name="Nagy L."/>
            <person name="Hibbett D."/>
            <person name="Henrissat B."/>
            <person name="Matheny P.B."/>
            <person name="Labbe J."/>
            <person name="Martin F."/>
        </authorList>
    </citation>
    <scope>NUCLEOTIDE SEQUENCE</scope>
    <source>
        <strain evidence="1">EC-137</strain>
    </source>
</reference>
<name>A0ACB8QSW6_9AGAM</name>
<reference evidence="1" key="2">
    <citation type="journal article" date="2022" name="New Phytol.">
        <title>Evolutionary transition to the ectomycorrhizal habit in the genomes of a hyperdiverse lineage of mushroom-forming fungi.</title>
        <authorList>
            <person name="Looney B."/>
            <person name="Miyauchi S."/>
            <person name="Morin E."/>
            <person name="Drula E."/>
            <person name="Courty P.E."/>
            <person name="Kohler A."/>
            <person name="Kuo A."/>
            <person name="LaButti K."/>
            <person name="Pangilinan J."/>
            <person name="Lipzen A."/>
            <person name="Riley R."/>
            <person name="Andreopoulos W."/>
            <person name="He G."/>
            <person name="Johnson J."/>
            <person name="Nolan M."/>
            <person name="Tritt A."/>
            <person name="Barry K.W."/>
            <person name="Grigoriev I.V."/>
            <person name="Nagy L.G."/>
            <person name="Hibbett D."/>
            <person name="Henrissat B."/>
            <person name="Matheny P.B."/>
            <person name="Labbe J."/>
            <person name="Martin F.M."/>
        </authorList>
    </citation>
    <scope>NUCLEOTIDE SEQUENCE</scope>
    <source>
        <strain evidence="1">EC-137</strain>
    </source>
</reference>
<proteinExistence type="predicted"/>
<organism evidence="1 2">
    <name type="scientific">Vararia minispora EC-137</name>
    <dbReference type="NCBI Taxonomy" id="1314806"/>
    <lineage>
        <taxon>Eukaryota</taxon>
        <taxon>Fungi</taxon>
        <taxon>Dikarya</taxon>
        <taxon>Basidiomycota</taxon>
        <taxon>Agaricomycotina</taxon>
        <taxon>Agaricomycetes</taxon>
        <taxon>Russulales</taxon>
        <taxon>Lachnocladiaceae</taxon>
        <taxon>Vararia</taxon>
    </lineage>
</organism>